<dbReference type="EMBL" id="CAJOBH010112954">
    <property type="protein sequence ID" value="CAF4670972.1"/>
    <property type="molecule type" value="Genomic_DNA"/>
</dbReference>
<reference evidence="2" key="1">
    <citation type="submission" date="2021-02" db="EMBL/GenBank/DDBJ databases">
        <authorList>
            <person name="Nowell W R."/>
        </authorList>
    </citation>
    <scope>NUCLEOTIDE SEQUENCE</scope>
</reference>
<proteinExistence type="predicted"/>
<dbReference type="Proteomes" id="UP000681720">
    <property type="component" value="Unassembled WGS sequence"/>
</dbReference>
<accession>A0A8S3C1L5</accession>
<feature type="non-terminal residue" evidence="2">
    <location>
        <position position="1"/>
    </location>
</feature>
<sequence>PSQFDVTLERGKQQ</sequence>
<dbReference type="EMBL" id="CAJOBJ010163519">
    <property type="protein sequence ID" value="CAF4855580.1"/>
    <property type="molecule type" value="Genomic_DNA"/>
</dbReference>
<evidence type="ECO:0000313" key="1">
    <source>
        <dbReference type="EMBL" id="CAF4670972.1"/>
    </source>
</evidence>
<evidence type="ECO:0000313" key="3">
    <source>
        <dbReference type="Proteomes" id="UP000681720"/>
    </source>
</evidence>
<dbReference type="Proteomes" id="UP000681967">
    <property type="component" value="Unassembled WGS sequence"/>
</dbReference>
<organism evidence="2 3">
    <name type="scientific">Rotaria magnacalcarata</name>
    <dbReference type="NCBI Taxonomy" id="392030"/>
    <lineage>
        <taxon>Eukaryota</taxon>
        <taxon>Metazoa</taxon>
        <taxon>Spiralia</taxon>
        <taxon>Gnathifera</taxon>
        <taxon>Rotifera</taxon>
        <taxon>Eurotatoria</taxon>
        <taxon>Bdelloidea</taxon>
        <taxon>Philodinida</taxon>
        <taxon>Philodinidae</taxon>
        <taxon>Rotaria</taxon>
    </lineage>
</organism>
<comment type="caution">
    <text evidence="2">The sequence shown here is derived from an EMBL/GenBank/DDBJ whole genome shotgun (WGS) entry which is preliminary data.</text>
</comment>
<name>A0A8S3C1L5_9BILA</name>
<gene>
    <name evidence="1" type="ORF">BYL167_LOCUS42966</name>
    <name evidence="2" type="ORF">GIL414_LOCUS49617</name>
</gene>
<evidence type="ECO:0000313" key="2">
    <source>
        <dbReference type="EMBL" id="CAF4855580.1"/>
    </source>
</evidence>
<protein>
    <submittedName>
        <fullName evidence="2">Uncharacterized protein</fullName>
    </submittedName>
</protein>